<evidence type="ECO:0000256" key="4">
    <source>
        <dbReference type="SAM" id="Phobius"/>
    </source>
</evidence>
<dbReference type="Proteomes" id="UP000815325">
    <property type="component" value="Unassembled WGS sequence"/>
</dbReference>
<dbReference type="PANTHER" id="PTHR46296">
    <property type="entry name" value="BNAA05G37250D PROTEIN"/>
    <property type="match status" value="1"/>
</dbReference>
<evidence type="ECO:0000313" key="7">
    <source>
        <dbReference type="EMBL" id="KAF5842484.1"/>
    </source>
</evidence>
<feature type="transmembrane region" description="Helical" evidence="4">
    <location>
        <begin position="648"/>
        <end position="671"/>
    </location>
</feature>
<keyword evidence="8" id="KW-1185">Reference proteome</keyword>
<keyword evidence="4" id="KW-0812">Transmembrane</keyword>
<dbReference type="EMBL" id="MU069460">
    <property type="protein sequence ID" value="KAF5842484.1"/>
    <property type="molecule type" value="Genomic_DNA"/>
</dbReference>
<evidence type="ECO:0000256" key="2">
    <source>
        <dbReference type="ARBA" id="ARBA00023136"/>
    </source>
</evidence>
<gene>
    <name evidence="7" type="ORF">DUNSADRAFT_6728</name>
</gene>
<feature type="domain" description="C2" evidence="5">
    <location>
        <begin position="9"/>
        <end position="143"/>
    </location>
</feature>
<dbReference type="Pfam" id="PF00168">
    <property type="entry name" value="C2"/>
    <property type="match status" value="1"/>
</dbReference>
<dbReference type="InterPro" id="IPR031968">
    <property type="entry name" value="VASt"/>
</dbReference>
<proteinExistence type="predicted"/>
<feature type="domain" description="VASt" evidence="6">
    <location>
        <begin position="430"/>
        <end position="606"/>
    </location>
</feature>
<dbReference type="Pfam" id="PF16016">
    <property type="entry name" value="VASt"/>
    <property type="match status" value="1"/>
</dbReference>
<evidence type="ECO:0000259" key="6">
    <source>
        <dbReference type="PROSITE" id="PS51778"/>
    </source>
</evidence>
<evidence type="ECO:0008006" key="9">
    <source>
        <dbReference type="Google" id="ProtNLM"/>
    </source>
</evidence>
<reference evidence="7" key="1">
    <citation type="submission" date="2017-08" db="EMBL/GenBank/DDBJ databases">
        <authorList>
            <person name="Polle J.E."/>
            <person name="Barry K."/>
            <person name="Cushman J."/>
            <person name="Schmutz J."/>
            <person name="Tran D."/>
            <person name="Hathwaick L.T."/>
            <person name="Yim W.C."/>
            <person name="Jenkins J."/>
            <person name="Mckie-Krisberg Z.M."/>
            <person name="Prochnik S."/>
            <person name="Lindquist E."/>
            <person name="Dockter R.B."/>
            <person name="Adam C."/>
            <person name="Molina H."/>
            <person name="Bunkerborg J."/>
            <person name="Jin E."/>
            <person name="Buchheim M."/>
            <person name="Magnuson J."/>
        </authorList>
    </citation>
    <scope>NUCLEOTIDE SEQUENCE</scope>
    <source>
        <strain evidence="7">CCAP 19/18</strain>
    </source>
</reference>
<dbReference type="SMART" id="SM00239">
    <property type="entry name" value="C2"/>
    <property type="match status" value="1"/>
</dbReference>
<organism evidence="7 8">
    <name type="scientific">Dunaliella salina</name>
    <name type="common">Green alga</name>
    <name type="synonym">Protococcus salinus</name>
    <dbReference type="NCBI Taxonomy" id="3046"/>
    <lineage>
        <taxon>Eukaryota</taxon>
        <taxon>Viridiplantae</taxon>
        <taxon>Chlorophyta</taxon>
        <taxon>core chlorophytes</taxon>
        <taxon>Chlorophyceae</taxon>
        <taxon>CS clade</taxon>
        <taxon>Chlamydomonadales</taxon>
        <taxon>Dunaliellaceae</taxon>
        <taxon>Dunaliella</taxon>
    </lineage>
</organism>
<dbReference type="SUPFAM" id="SSF49562">
    <property type="entry name" value="C2 domain (Calcium/lipid-binding domain, CaLB)"/>
    <property type="match status" value="1"/>
</dbReference>
<feature type="region of interest" description="Disordered" evidence="3">
    <location>
        <begin position="307"/>
        <end position="346"/>
    </location>
</feature>
<sequence length="714" mass="78667">MESAQSTGQSEEAAETRVPRPVEAWIRDGYFVCITLKEARNLRAFDLDTQSSDTFAKMKITMPGEKAPVIVEHRTRIVHRSLYPMFEERLLCPLAGLKRTCQFELRMYDADWLRNAFMGQVQATLGQLLQPLEESSDANLQWFSLTGKRHKLTALGKIQGEVMLEVQVLTPDQAEEVAAARDSYKSQELIGASLTLSGIVKPQTIGQLAKGLKVEIRVGQSMAMHKLHVRAVTSPGGGGQSELEVDDTVAVPLATAFDPLPQLAWPHNIGKPTQVQDIKVLLHSEKVLLSKTQVPLWSIPVGNIASSNGGADSPPLPSLHTTSSRRQGPSRSESGFIGPKGTDAGSIVAKEDGAAESSPQTFVRTMEPIARKAPFAASAIEFSMCIGPKKIDASPSRTASELKDVCQQLDMLEEQEDERDAPPLTNLPEPFGCICLEMNFDFGPCRLYRLLLKSGNKITAKIAAEEGLTNLNRGPWEMVDTEEGQFRQRKMTYRKPVSVPVPFAPKYADMTEIMTIKVKEIPGWVVEIVVLTNAPMGDTFKVVLQVTGTRGPSAGSSVLRVSMKMEFLKNPPGMLKQVIQNQTQKESIAHWSLVGRMIREAFDEEDTWQSENSEAQASPLAQAPSSLVTAVPAAPDLVVHKEQNRHGWQASLAIVALVLLGVLLALLVVSIQQHASAVRMLAASIQQLAAMQQQQQQQQQRQQQPQQQSWWQWQ</sequence>
<evidence type="ECO:0000313" key="8">
    <source>
        <dbReference type="Proteomes" id="UP000815325"/>
    </source>
</evidence>
<dbReference type="InterPro" id="IPR000008">
    <property type="entry name" value="C2_dom"/>
</dbReference>
<dbReference type="CDD" id="cd00030">
    <property type="entry name" value="C2"/>
    <property type="match status" value="1"/>
</dbReference>
<name>A0ABQ7H6J6_DUNSA</name>
<keyword evidence="2 4" id="KW-0472">Membrane</keyword>
<dbReference type="InterPro" id="IPR035892">
    <property type="entry name" value="C2_domain_sf"/>
</dbReference>
<comment type="subcellular location">
    <subcellularLocation>
        <location evidence="1">Membrane</location>
    </subcellularLocation>
</comment>
<accession>A0ABQ7H6J6</accession>
<keyword evidence="4" id="KW-1133">Transmembrane helix</keyword>
<dbReference type="PANTHER" id="PTHR46296:SF8">
    <property type="entry name" value="OS06G0297800 PROTEIN"/>
    <property type="match status" value="1"/>
</dbReference>
<evidence type="ECO:0000259" key="5">
    <source>
        <dbReference type="PROSITE" id="PS50004"/>
    </source>
</evidence>
<dbReference type="PROSITE" id="PS50004">
    <property type="entry name" value="C2"/>
    <property type="match status" value="1"/>
</dbReference>
<dbReference type="PROSITE" id="PS51778">
    <property type="entry name" value="VAST"/>
    <property type="match status" value="1"/>
</dbReference>
<evidence type="ECO:0000256" key="1">
    <source>
        <dbReference type="ARBA" id="ARBA00004370"/>
    </source>
</evidence>
<evidence type="ECO:0000256" key="3">
    <source>
        <dbReference type="SAM" id="MobiDB-lite"/>
    </source>
</evidence>
<dbReference type="InterPro" id="IPR044511">
    <property type="entry name" value="At1g03370/At5g50170-like"/>
</dbReference>
<comment type="caution">
    <text evidence="7">The sequence shown here is derived from an EMBL/GenBank/DDBJ whole genome shotgun (WGS) entry which is preliminary data.</text>
</comment>
<dbReference type="Gene3D" id="2.60.40.150">
    <property type="entry name" value="C2 domain"/>
    <property type="match status" value="1"/>
</dbReference>
<protein>
    <recommendedName>
        <fullName evidence="9">C2 domain-containing protein</fullName>
    </recommendedName>
</protein>